<proteinExistence type="predicted"/>
<keyword evidence="3" id="KW-0862">Zinc</keyword>
<dbReference type="EMBL" id="LSMT01000101">
    <property type="protein sequence ID" value="PFX27521.1"/>
    <property type="molecule type" value="Genomic_DNA"/>
</dbReference>
<comment type="caution">
    <text evidence="7">The sequence shown here is derived from an EMBL/GenBank/DDBJ whole genome shotgun (WGS) entry which is preliminary data.</text>
</comment>
<sequence length="404" mass="46671">MLGENYSVFGCGTCRRGKGIGVWKLPAQRNAVYKKWREDWLNELTKTRVVDANFRQLIEKDRVFTCEKHFQPEDIEKFETEKMLRTKPRFGAIPTLNMPKKSHQTEPVKKRPARSVVKDVAPEQNAKYYKSFKDLIMIDDSLAFTISVSGWLLPDDHELYMKTLRSVRNITVSELVKSTEVLFVCPGVKLTASFSELRHYVISKPSDPLFDSGDGEDSFPCKEFWRTCNCSVLCKTDDQCPSCSSFQHKQTLSDNAKCRKLAEPAHLFAPVIKISPQRIKATLQLQRLKCAEREKHLYNMRCEIQKSSLKVDDELSRDITSILSNSSENITPFMNLFWQEQKKILSASTTGLKYHLMIVRFCLSPAAKSPSCYEELRKSNILRLSSQRTLRDYKELYSPTHWIP</sequence>
<dbReference type="Proteomes" id="UP000225706">
    <property type="component" value="Unassembled WGS sequence"/>
</dbReference>
<keyword evidence="2 5" id="KW-0863">Zinc-finger</keyword>
<gene>
    <name evidence="7" type="ORF">AWC38_SpisGene7781</name>
</gene>
<protein>
    <recommendedName>
        <fullName evidence="6">THAP-type domain-containing protein</fullName>
    </recommendedName>
</protein>
<feature type="domain" description="THAP-type" evidence="6">
    <location>
        <begin position="1"/>
        <end position="97"/>
    </location>
</feature>
<evidence type="ECO:0000256" key="5">
    <source>
        <dbReference type="PROSITE-ProRule" id="PRU00309"/>
    </source>
</evidence>
<dbReference type="PROSITE" id="PS50950">
    <property type="entry name" value="ZF_THAP"/>
    <property type="match status" value="1"/>
</dbReference>
<dbReference type="GO" id="GO:0008270">
    <property type="term" value="F:zinc ion binding"/>
    <property type="evidence" value="ECO:0007669"/>
    <property type="project" value="UniProtKB-KW"/>
</dbReference>
<reference evidence="8" key="1">
    <citation type="journal article" date="2017" name="bioRxiv">
        <title>Comparative analysis of the genomes of Stylophora pistillata and Acropora digitifera provides evidence for extensive differences between species of corals.</title>
        <authorList>
            <person name="Voolstra C.R."/>
            <person name="Li Y."/>
            <person name="Liew Y.J."/>
            <person name="Baumgarten S."/>
            <person name="Zoccola D."/>
            <person name="Flot J.-F."/>
            <person name="Tambutte S."/>
            <person name="Allemand D."/>
            <person name="Aranda M."/>
        </authorList>
    </citation>
    <scope>NUCLEOTIDE SEQUENCE [LARGE SCALE GENOMIC DNA]</scope>
</reference>
<evidence type="ECO:0000313" key="7">
    <source>
        <dbReference type="EMBL" id="PFX27521.1"/>
    </source>
</evidence>
<accession>A0A2B4SCC7</accession>
<keyword evidence="1" id="KW-0479">Metal-binding</keyword>
<evidence type="ECO:0000256" key="2">
    <source>
        <dbReference type="ARBA" id="ARBA00022771"/>
    </source>
</evidence>
<evidence type="ECO:0000259" key="6">
    <source>
        <dbReference type="PROSITE" id="PS50950"/>
    </source>
</evidence>
<keyword evidence="4 5" id="KW-0238">DNA-binding</keyword>
<evidence type="ECO:0000313" key="8">
    <source>
        <dbReference type="Proteomes" id="UP000225706"/>
    </source>
</evidence>
<keyword evidence="8" id="KW-1185">Reference proteome</keyword>
<dbReference type="GO" id="GO:0003677">
    <property type="term" value="F:DNA binding"/>
    <property type="evidence" value="ECO:0007669"/>
    <property type="project" value="UniProtKB-UniRule"/>
</dbReference>
<organism evidence="7 8">
    <name type="scientific">Stylophora pistillata</name>
    <name type="common">Smooth cauliflower coral</name>
    <dbReference type="NCBI Taxonomy" id="50429"/>
    <lineage>
        <taxon>Eukaryota</taxon>
        <taxon>Metazoa</taxon>
        <taxon>Cnidaria</taxon>
        <taxon>Anthozoa</taxon>
        <taxon>Hexacorallia</taxon>
        <taxon>Scleractinia</taxon>
        <taxon>Astrocoeniina</taxon>
        <taxon>Pocilloporidae</taxon>
        <taxon>Stylophora</taxon>
    </lineage>
</organism>
<dbReference type="OrthoDB" id="10253869at2759"/>
<dbReference type="STRING" id="50429.A0A2B4SCC7"/>
<dbReference type="AlphaFoldDB" id="A0A2B4SCC7"/>
<name>A0A2B4SCC7_STYPI</name>
<evidence type="ECO:0000256" key="3">
    <source>
        <dbReference type="ARBA" id="ARBA00022833"/>
    </source>
</evidence>
<evidence type="ECO:0000256" key="4">
    <source>
        <dbReference type="ARBA" id="ARBA00023125"/>
    </source>
</evidence>
<evidence type="ECO:0000256" key="1">
    <source>
        <dbReference type="ARBA" id="ARBA00022723"/>
    </source>
</evidence>
<dbReference type="InterPro" id="IPR006612">
    <property type="entry name" value="THAP_Znf"/>
</dbReference>